<dbReference type="PROSITE" id="PS51194">
    <property type="entry name" value="HELICASE_CTER"/>
    <property type="match status" value="1"/>
</dbReference>
<dbReference type="SMART" id="SM00487">
    <property type="entry name" value="DEXDc"/>
    <property type="match status" value="1"/>
</dbReference>
<evidence type="ECO:0000256" key="12">
    <source>
        <dbReference type="ARBA" id="ARBA00023002"/>
    </source>
</evidence>
<dbReference type="Pfam" id="PF00270">
    <property type="entry name" value="DEAD"/>
    <property type="match status" value="1"/>
</dbReference>
<evidence type="ECO:0000256" key="16">
    <source>
        <dbReference type="ARBA" id="ARBA00081952"/>
    </source>
</evidence>
<keyword evidence="7" id="KW-0347">Helicase</keyword>
<keyword evidence="5" id="KW-0547">Nucleotide-binding</keyword>
<organism evidence="21 22">
    <name type="scientific">Arabidopsis thaliana x Arabidopsis arenosa</name>
    <dbReference type="NCBI Taxonomy" id="1240361"/>
    <lineage>
        <taxon>Eukaryota</taxon>
        <taxon>Viridiplantae</taxon>
        <taxon>Streptophyta</taxon>
        <taxon>Embryophyta</taxon>
        <taxon>Tracheophyta</taxon>
        <taxon>Spermatophyta</taxon>
        <taxon>Magnoliopsida</taxon>
        <taxon>eudicotyledons</taxon>
        <taxon>Gunneridae</taxon>
        <taxon>Pentapetalae</taxon>
        <taxon>rosids</taxon>
        <taxon>malvids</taxon>
        <taxon>Brassicales</taxon>
        <taxon>Brassicaceae</taxon>
        <taxon>Camelineae</taxon>
        <taxon>Arabidopsis</taxon>
    </lineage>
</organism>
<dbReference type="CDD" id="cd18787">
    <property type="entry name" value="SF2_C_DEAD"/>
    <property type="match status" value="1"/>
</dbReference>
<dbReference type="Pfam" id="PF00271">
    <property type="entry name" value="Helicase_C"/>
    <property type="match status" value="1"/>
</dbReference>
<sequence>MAAIFSLFLFFILFIVSLLIILSFIVRPRSVTIPIKFRHVFITGGSSGIGLALAHRAVSEGAKVSILARSTEKLAEAKRSIQLATGVEVATFSADVRDYDAVSKAIDESGPIDVLIVNQGVFIGKELEKQSPEEVKFMIDVNLTGSFNVIKAALPAMKAREGRGPASISLVSSQAGQAGIYGYTAYSASKFGLQGLAQALQQEVISDDIHVTLLFPPDTDTPGFEQELKKRPELTSIIAASSGSMKTKEVAKICFDGIKAGKFTVTCHFIGFLLSIASTGMSPQGSFWLALIEVIFGGLIRFVSLVFQWQWYKTIEKWSKEKQLLNVPHLACFPKISPFLHHSLFSTSNPSVFHSTSTRRALKSSSNSRIIKLQAVAETSSEIESSSVTEPTALTLRQICQGYVPEHILHRMEEIGFVFPTDIQREALPTLFTGRDCILHAQTGSGKTLTYLLLIFSLINPQRSSVQAVIVVPTRELGMQVTKVARMLAAKSEIDVKGCTVMALLDGGTLRRHKSWLKAEPPAILVATVASLCHMLEKHIFRIDSVRVLVVDEVDFLFYSSKQVGSVRKLLTSFSSCDKRQTVFASASIPQHKHFVHDCIQQKWTKRDVVHVHVSAIMPMPLCLLHRFVMCEKTNKHQVLLALLESDAPESAIIFVGEQSEKSKKAGNDPSTTLLMEFLKTSYKGSLEILLLEGDMNFNSRAASLTEIRQGGGFLLVSTDIAARGIDLPETTHIFNFDLPQTVTDYLHRAGRAGRKPFSDRKCIVANLITSEERFVLQRYENELMFSCEEMML</sequence>
<keyword evidence="18" id="KW-0812">Transmembrane</keyword>
<evidence type="ECO:0000256" key="18">
    <source>
        <dbReference type="SAM" id="Phobius"/>
    </source>
</evidence>
<dbReference type="CDD" id="cd08939">
    <property type="entry name" value="KDSR-like_SDR_c"/>
    <property type="match status" value="1"/>
</dbReference>
<evidence type="ECO:0000256" key="3">
    <source>
        <dbReference type="ARBA" id="ARBA00004991"/>
    </source>
</evidence>
<evidence type="ECO:0000259" key="19">
    <source>
        <dbReference type="PROSITE" id="PS51192"/>
    </source>
</evidence>
<keyword evidence="18" id="KW-0472">Membrane</keyword>
<comment type="pathway">
    <text evidence="3">Sphingolipid metabolism.</text>
</comment>
<evidence type="ECO:0000256" key="13">
    <source>
        <dbReference type="ARBA" id="ARBA00023098"/>
    </source>
</evidence>
<keyword evidence="11" id="KW-0746">Sphingolipid metabolism</keyword>
<dbReference type="GO" id="GO:0006666">
    <property type="term" value="P:3-keto-sphinganine metabolic process"/>
    <property type="evidence" value="ECO:0007669"/>
    <property type="project" value="InterPro"/>
</dbReference>
<dbReference type="FunFam" id="3.40.50.720:FF:000165">
    <property type="entry name" value="3-ketodihydrosphingosine reductase"/>
    <property type="match status" value="1"/>
</dbReference>
<evidence type="ECO:0000256" key="4">
    <source>
        <dbReference type="ARBA" id="ARBA00006484"/>
    </source>
</evidence>
<evidence type="ECO:0000256" key="2">
    <source>
        <dbReference type="ARBA" id="ARBA00004760"/>
    </source>
</evidence>
<protein>
    <recommendedName>
        <fullName evidence="14">3-dehydrosphinganine reductase</fullName>
        <ecNumber evidence="14">1.1.1.102</ecNumber>
    </recommendedName>
    <alternativeName>
        <fullName evidence="17">3-ketodihydrosphingosine reductase</fullName>
    </alternativeName>
    <alternativeName>
        <fullName evidence="16">3-ketosphinganine reductase</fullName>
    </alternativeName>
</protein>
<evidence type="ECO:0000256" key="14">
    <source>
        <dbReference type="ARBA" id="ARBA00026112"/>
    </source>
</evidence>
<comment type="catalytic activity">
    <reaction evidence="15">
        <text>sphinganine + NADP(+) = 3-oxosphinganine + NADPH + H(+)</text>
        <dbReference type="Rhea" id="RHEA:22640"/>
        <dbReference type="ChEBI" id="CHEBI:15378"/>
        <dbReference type="ChEBI" id="CHEBI:57783"/>
        <dbReference type="ChEBI" id="CHEBI:57817"/>
        <dbReference type="ChEBI" id="CHEBI:58299"/>
        <dbReference type="ChEBI" id="CHEBI:58349"/>
        <dbReference type="EC" id="1.1.1.102"/>
    </reaction>
</comment>
<gene>
    <name evidence="21" type="ORF">ISN45_At05g018220</name>
</gene>
<dbReference type="GO" id="GO:0047560">
    <property type="term" value="F:3-dehydrosphinganine reductase activity"/>
    <property type="evidence" value="ECO:0007669"/>
    <property type="project" value="UniProtKB-EC"/>
</dbReference>
<evidence type="ECO:0000313" key="21">
    <source>
        <dbReference type="EMBL" id="KAG7602792.1"/>
    </source>
</evidence>
<evidence type="ECO:0000259" key="20">
    <source>
        <dbReference type="PROSITE" id="PS51194"/>
    </source>
</evidence>
<evidence type="ECO:0000256" key="15">
    <source>
        <dbReference type="ARBA" id="ARBA00050489"/>
    </source>
</evidence>
<dbReference type="PANTHER" id="PTHR43550">
    <property type="entry name" value="3-KETODIHYDROSPHINGOSINE REDUCTASE"/>
    <property type="match status" value="1"/>
</dbReference>
<evidence type="ECO:0000256" key="17">
    <source>
        <dbReference type="ARBA" id="ARBA00083783"/>
    </source>
</evidence>
<feature type="transmembrane region" description="Helical" evidence="18">
    <location>
        <begin position="263"/>
        <end position="281"/>
    </location>
</feature>
<dbReference type="Proteomes" id="UP000694240">
    <property type="component" value="Chromosome 5"/>
</dbReference>
<evidence type="ECO:0000256" key="6">
    <source>
        <dbReference type="ARBA" id="ARBA00022801"/>
    </source>
</evidence>
<dbReference type="GO" id="GO:0030148">
    <property type="term" value="P:sphingolipid biosynthetic process"/>
    <property type="evidence" value="ECO:0007669"/>
    <property type="project" value="InterPro"/>
</dbReference>
<accession>A0A8T2CWQ1</accession>
<dbReference type="PROSITE" id="PS00061">
    <property type="entry name" value="ADH_SHORT"/>
    <property type="match status" value="1"/>
</dbReference>
<keyword evidence="9" id="KW-0067">ATP-binding</keyword>
<keyword evidence="13" id="KW-0443">Lipid metabolism</keyword>
<evidence type="ECO:0000256" key="11">
    <source>
        <dbReference type="ARBA" id="ARBA00022919"/>
    </source>
</evidence>
<dbReference type="InterPro" id="IPR014001">
    <property type="entry name" value="Helicase_ATP-bd"/>
</dbReference>
<comment type="pathway">
    <text evidence="2">Lipid metabolism; sphingolipid metabolism.</text>
</comment>
<dbReference type="AlphaFoldDB" id="A0A8T2CWQ1"/>
<keyword evidence="8" id="KW-0256">Endoplasmic reticulum</keyword>
<comment type="similarity">
    <text evidence="4">Belongs to the short-chain dehydrogenases/reductases (SDR) family.</text>
</comment>
<evidence type="ECO:0000256" key="7">
    <source>
        <dbReference type="ARBA" id="ARBA00022806"/>
    </source>
</evidence>
<dbReference type="InterPro" id="IPR044742">
    <property type="entry name" value="DEAD/DEAH_RhlB"/>
</dbReference>
<reference evidence="21 22" key="1">
    <citation type="submission" date="2020-12" db="EMBL/GenBank/DDBJ databases">
        <title>Concerted genomic and epigenomic changes stabilize Arabidopsis allopolyploids.</title>
        <authorList>
            <person name="Chen Z."/>
        </authorList>
    </citation>
    <scope>NUCLEOTIDE SEQUENCE [LARGE SCALE GENOMIC DNA]</scope>
    <source>
        <strain evidence="21">Allo738</strain>
        <tissue evidence="21">Leaf</tissue>
    </source>
</reference>
<proteinExistence type="inferred from homology"/>
<evidence type="ECO:0000313" key="22">
    <source>
        <dbReference type="Proteomes" id="UP000694240"/>
    </source>
</evidence>
<dbReference type="GO" id="GO:0005524">
    <property type="term" value="F:ATP binding"/>
    <property type="evidence" value="ECO:0007669"/>
    <property type="project" value="UniProtKB-KW"/>
</dbReference>
<evidence type="ECO:0000256" key="1">
    <source>
        <dbReference type="ARBA" id="ARBA00004240"/>
    </source>
</evidence>
<feature type="domain" description="Helicase ATP-binding" evidence="19">
    <location>
        <begin position="428"/>
        <end position="607"/>
    </location>
</feature>
<evidence type="ECO:0000256" key="10">
    <source>
        <dbReference type="ARBA" id="ARBA00022857"/>
    </source>
</evidence>
<dbReference type="GO" id="GO:0003676">
    <property type="term" value="F:nucleic acid binding"/>
    <property type="evidence" value="ECO:0007669"/>
    <property type="project" value="InterPro"/>
</dbReference>
<keyword evidence="12" id="KW-0560">Oxidoreductase</keyword>
<dbReference type="InterPro" id="IPR002347">
    <property type="entry name" value="SDR_fam"/>
</dbReference>
<dbReference type="SMART" id="SM00490">
    <property type="entry name" value="HELICc"/>
    <property type="match status" value="1"/>
</dbReference>
<dbReference type="PROSITE" id="PS51192">
    <property type="entry name" value="HELICASE_ATP_BIND_1"/>
    <property type="match status" value="1"/>
</dbReference>
<comment type="subcellular location">
    <subcellularLocation>
        <location evidence="1">Endoplasmic reticulum</location>
    </subcellularLocation>
</comment>
<dbReference type="PANTHER" id="PTHR43550:SF3">
    <property type="entry name" value="3-KETODIHYDROSPHINGOSINE REDUCTASE"/>
    <property type="match status" value="1"/>
</dbReference>
<dbReference type="InterPro" id="IPR045022">
    <property type="entry name" value="KDSR-like"/>
</dbReference>
<dbReference type="EMBL" id="JAEFBK010000005">
    <property type="protein sequence ID" value="KAG7602792.1"/>
    <property type="molecule type" value="Genomic_DNA"/>
</dbReference>
<keyword evidence="22" id="KW-1185">Reference proteome</keyword>
<feature type="domain" description="Helicase C-terminal" evidence="20">
    <location>
        <begin position="635"/>
        <end position="793"/>
    </location>
</feature>
<dbReference type="GO" id="GO:0005789">
    <property type="term" value="C:endoplasmic reticulum membrane"/>
    <property type="evidence" value="ECO:0007669"/>
    <property type="project" value="TreeGrafter"/>
</dbReference>
<evidence type="ECO:0000256" key="5">
    <source>
        <dbReference type="ARBA" id="ARBA00022741"/>
    </source>
</evidence>
<comment type="caution">
    <text evidence="21">The sequence shown here is derived from an EMBL/GenBank/DDBJ whole genome shotgun (WGS) entry which is preliminary data.</text>
</comment>
<dbReference type="EC" id="1.1.1.102" evidence="14"/>
<keyword evidence="6" id="KW-0378">Hydrolase</keyword>
<name>A0A8T2CWQ1_9BRAS</name>
<dbReference type="InterPro" id="IPR011545">
    <property type="entry name" value="DEAD/DEAH_box_helicase_dom"/>
</dbReference>
<keyword evidence="10" id="KW-0521">NADP</keyword>
<dbReference type="Pfam" id="PF00106">
    <property type="entry name" value="adh_short"/>
    <property type="match status" value="1"/>
</dbReference>
<keyword evidence="18" id="KW-1133">Transmembrane helix</keyword>
<evidence type="ECO:0000256" key="8">
    <source>
        <dbReference type="ARBA" id="ARBA00022824"/>
    </source>
</evidence>
<feature type="transmembrane region" description="Helical" evidence="18">
    <location>
        <begin position="6"/>
        <end position="26"/>
    </location>
</feature>
<dbReference type="InterPro" id="IPR020904">
    <property type="entry name" value="Sc_DH/Rdtase_CS"/>
</dbReference>
<dbReference type="CDD" id="cd00268">
    <property type="entry name" value="DEADc"/>
    <property type="match status" value="1"/>
</dbReference>
<evidence type="ECO:0000256" key="9">
    <source>
        <dbReference type="ARBA" id="ARBA00022840"/>
    </source>
</evidence>
<dbReference type="InterPro" id="IPR001650">
    <property type="entry name" value="Helicase_C-like"/>
</dbReference>